<dbReference type="InterPro" id="IPR045087">
    <property type="entry name" value="Cu-oxidase_fam"/>
</dbReference>
<dbReference type="Pfam" id="PF07731">
    <property type="entry name" value="Cu-oxidase_2"/>
    <property type="match status" value="1"/>
</dbReference>
<dbReference type="SUPFAM" id="SSF49503">
    <property type="entry name" value="Cupredoxins"/>
    <property type="match status" value="3"/>
</dbReference>
<dbReference type="InterPro" id="IPR011706">
    <property type="entry name" value="Cu-oxidase_C"/>
</dbReference>
<dbReference type="RefSeq" id="WP_141824357.1">
    <property type="nucleotide sequence ID" value="NZ_BAAAQC010000009.1"/>
</dbReference>
<evidence type="ECO:0000256" key="5">
    <source>
        <dbReference type="ARBA" id="ARBA00038978"/>
    </source>
</evidence>
<keyword evidence="4" id="KW-0560">Oxidoreductase</keyword>
<dbReference type="PROSITE" id="PS51318">
    <property type="entry name" value="TAT"/>
    <property type="match status" value="1"/>
</dbReference>
<comment type="similarity">
    <text evidence="1">Belongs to the multicopper oxidase family.</text>
</comment>
<feature type="domain" description="Plastocyanin-like" evidence="10">
    <location>
        <begin position="641"/>
        <end position="736"/>
    </location>
</feature>
<reference evidence="12 13" key="1">
    <citation type="submission" date="2019-06" db="EMBL/GenBank/DDBJ databases">
        <title>Sequencing the genomes of 1000 actinobacteria strains.</title>
        <authorList>
            <person name="Klenk H.-P."/>
        </authorList>
    </citation>
    <scope>NUCLEOTIDE SEQUENCE [LARGE SCALE GENOMIC DNA]</scope>
    <source>
        <strain evidence="12 13">DSM 21776</strain>
    </source>
</reference>
<evidence type="ECO:0000256" key="1">
    <source>
        <dbReference type="ARBA" id="ARBA00010609"/>
    </source>
</evidence>
<dbReference type="InterPro" id="IPR008972">
    <property type="entry name" value="Cupredoxin"/>
</dbReference>
<evidence type="ECO:0000256" key="6">
    <source>
        <dbReference type="ARBA" id="ARBA00041027"/>
    </source>
</evidence>
<name>A0A543PLY0_9MICO</name>
<dbReference type="AlphaFoldDB" id="A0A543PLY0"/>
<comment type="caution">
    <text evidence="12">The sequence shown here is derived from an EMBL/GenBank/DDBJ whole genome shotgun (WGS) entry which is preliminary data.</text>
</comment>
<dbReference type="Pfam" id="PF07732">
    <property type="entry name" value="Cu-oxidase_3"/>
    <property type="match status" value="1"/>
</dbReference>
<dbReference type="OrthoDB" id="345021at2"/>
<dbReference type="PANTHER" id="PTHR48267">
    <property type="entry name" value="CUPREDOXIN SUPERFAMILY PROTEIN"/>
    <property type="match status" value="1"/>
</dbReference>
<dbReference type="InterPro" id="IPR002355">
    <property type="entry name" value="Cu_oxidase_Cu_BS"/>
</dbReference>
<evidence type="ECO:0000256" key="8">
    <source>
        <dbReference type="ARBA" id="ARBA00043090"/>
    </source>
</evidence>
<sequence length="740" mass="82076">MNAFTPSEEQELPLSGSAGVHRRTVLRLGAAGGLGAALVAARGLGAPFLADRGLLSPDGAFAQSSTTLGDLLFYVEAFPTSPLILSPFTDALPVPQALSPIAASTFSAWAQPPGPGVGQQNSFGNERHQIWPSKIGYPDPLVYKIDLRVSTHSFTTSQVLPIDANGKPTTSYDAFGATYAAGTKRWLPMSTIYGFNGTFPGPRINAEYGKPVLVRFENHLDENPLNLDRQDFGAPDWSFLTHLHNGHTAPESDGNPHYCMTYGPKWSGYGPKTFCDNLYLNWPAGGDDREKQSFFWFHDHRMDHTGSNVYKGMVGLYPIYDPKNGMDMGDENRGLRLPGVRRDNPDGSFDVDYDVPLAFYDCRLDDGVTTHQDVHDGMGEFPAAKNPATHPEWWGKTFYKHFPNHGFVGDIFTVNGTAYPVMQVRRRKYRFRFLDASIARIYEFKLMASTQGPKSSASLGYGGDELEGQYRIPDGQQCMKFTQIASDGGLLPFALTRDSFELWPAKRREVIIDFTRYQDGTPTTKGDVIYLTNVMKMPDGRMWASSSRFSPDPKYKVPVLKFVIGDDAPDNSLMPQPGQLLRELPPLPGNWQSMLENRLIFEVERGSASADVEWLVNGQPFDPTHVGTSLKNPAGKALPASQKVNSFNLWEIRNGGGGWVHPFHLHMEEHRVVMRNGKDATKGSAGHPDDVSREDLTALDPSESVIVYRGFRDFVGPYVAHCHNLAHEDHAMMFGWEITS</sequence>
<dbReference type="EMBL" id="VFQF01000003">
    <property type="protein sequence ID" value="TQN45083.1"/>
    <property type="molecule type" value="Genomic_DNA"/>
</dbReference>
<evidence type="ECO:0000256" key="2">
    <source>
        <dbReference type="ARBA" id="ARBA00011245"/>
    </source>
</evidence>
<evidence type="ECO:0000256" key="3">
    <source>
        <dbReference type="ARBA" id="ARBA00022723"/>
    </source>
</evidence>
<dbReference type="PROSITE" id="PS00080">
    <property type="entry name" value="MULTICOPPER_OXIDASE2"/>
    <property type="match status" value="1"/>
</dbReference>
<dbReference type="InterPro" id="IPR011707">
    <property type="entry name" value="Cu-oxidase-like_N"/>
</dbReference>
<evidence type="ECO:0000259" key="10">
    <source>
        <dbReference type="Pfam" id="PF07731"/>
    </source>
</evidence>
<evidence type="ECO:0000256" key="9">
    <source>
        <dbReference type="ARBA" id="ARBA00048092"/>
    </source>
</evidence>
<keyword evidence="3" id="KW-0479">Metal-binding</keyword>
<comment type="catalytic activity">
    <reaction evidence="9">
        <text>4 Cu(+) + O2 + 4 H(+) = 4 Cu(2+) + 2 H2O</text>
        <dbReference type="Rhea" id="RHEA:30083"/>
        <dbReference type="ChEBI" id="CHEBI:15377"/>
        <dbReference type="ChEBI" id="CHEBI:15378"/>
        <dbReference type="ChEBI" id="CHEBI:15379"/>
        <dbReference type="ChEBI" id="CHEBI:29036"/>
        <dbReference type="ChEBI" id="CHEBI:49552"/>
        <dbReference type="EC" id="1.16.3.4"/>
    </reaction>
    <physiologicalReaction direction="left-to-right" evidence="9">
        <dbReference type="Rhea" id="RHEA:30084"/>
    </physiologicalReaction>
</comment>
<dbReference type="GO" id="GO:0005507">
    <property type="term" value="F:copper ion binding"/>
    <property type="evidence" value="ECO:0007669"/>
    <property type="project" value="InterPro"/>
</dbReference>
<proteinExistence type="inferred from homology"/>
<accession>A0A543PLY0</accession>
<dbReference type="GO" id="GO:0016491">
    <property type="term" value="F:oxidoreductase activity"/>
    <property type="evidence" value="ECO:0007669"/>
    <property type="project" value="UniProtKB-KW"/>
</dbReference>
<protein>
    <recommendedName>
        <fullName evidence="6">Multicopper oxidase CueO</fullName>
        <ecNumber evidence="5">1.16.3.4</ecNumber>
    </recommendedName>
    <alternativeName>
        <fullName evidence="7">Copper efflux oxidase</fullName>
    </alternativeName>
    <alternativeName>
        <fullName evidence="8">Cuprous oxidase</fullName>
    </alternativeName>
</protein>
<evidence type="ECO:0000256" key="7">
    <source>
        <dbReference type="ARBA" id="ARBA00042896"/>
    </source>
</evidence>
<feature type="domain" description="Plastocyanin-like" evidence="11">
    <location>
        <begin position="190"/>
        <end position="223"/>
    </location>
</feature>
<evidence type="ECO:0000256" key="4">
    <source>
        <dbReference type="ARBA" id="ARBA00023002"/>
    </source>
</evidence>
<dbReference type="EC" id="1.16.3.4" evidence="5"/>
<dbReference type="PANTHER" id="PTHR48267:SF1">
    <property type="entry name" value="BILIRUBIN OXIDASE"/>
    <property type="match status" value="1"/>
</dbReference>
<dbReference type="Gene3D" id="2.60.40.420">
    <property type="entry name" value="Cupredoxins - blue copper proteins"/>
    <property type="match status" value="3"/>
</dbReference>
<evidence type="ECO:0000313" key="12">
    <source>
        <dbReference type="EMBL" id="TQN45083.1"/>
    </source>
</evidence>
<organism evidence="12 13">
    <name type="scientific">Humibacillus xanthopallidus</name>
    <dbReference type="NCBI Taxonomy" id="412689"/>
    <lineage>
        <taxon>Bacteria</taxon>
        <taxon>Bacillati</taxon>
        <taxon>Actinomycetota</taxon>
        <taxon>Actinomycetes</taxon>
        <taxon>Micrococcales</taxon>
        <taxon>Intrasporangiaceae</taxon>
        <taxon>Humibacillus</taxon>
    </lineage>
</organism>
<evidence type="ECO:0000313" key="13">
    <source>
        <dbReference type="Proteomes" id="UP000320085"/>
    </source>
</evidence>
<dbReference type="Proteomes" id="UP000320085">
    <property type="component" value="Unassembled WGS sequence"/>
</dbReference>
<comment type="subunit">
    <text evidence="2">Monomer.</text>
</comment>
<dbReference type="InterPro" id="IPR006311">
    <property type="entry name" value="TAT_signal"/>
</dbReference>
<gene>
    <name evidence="12" type="ORF">FHX52_4315</name>
</gene>
<evidence type="ECO:0000259" key="11">
    <source>
        <dbReference type="Pfam" id="PF07732"/>
    </source>
</evidence>